<dbReference type="Gene3D" id="1.10.238.10">
    <property type="entry name" value="EF-hand"/>
    <property type="match status" value="1"/>
</dbReference>
<evidence type="ECO:0000256" key="2">
    <source>
        <dbReference type="ARBA" id="ARBA00022837"/>
    </source>
</evidence>
<dbReference type="InterPro" id="IPR002048">
    <property type="entry name" value="EF_hand_dom"/>
</dbReference>
<keyword evidence="1" id="KW-0677">Repeat</keyword>
<proteinExistence type="predicted"/>
<dbReference type="SMART" id="SM00054">
    <property type="entry name" value="EFh"/>
    <property type="match status" value="1"/>
</dbReference>
<dbReference type="Proteomes" id="UP001373714">
    <property type="component" value="Unassembled WGS sequence"/>
</dbReference>
<evidence type="ECO:0000313" key="4">
    <source>
        <dbReference type="EMBL" id="KAK6338521.1"/>
    </source>
</evidence>
<dbReference type="PANTHER" id="PTHR23050">
    <property type="entry name" value="CALCIUM BINDING PROTEIN"/>
    <property type="match status" value="1"/>
</dbReference>
<accession>A0AAV9UB16</accession>
<keyword evidence="5" id="KW-1185">Reference proteome</keyword>
<feature type="domain" description="EF-hand" evidence="3">
    <location>
        <begin position="4"/>
        <end position="39"/>
    </location>
</feature>
<comment type="caution">
    <text evidence="4">The sequence shown here is derived from an EMBL/GenBank/DDBJ whole genome shotgun (WGS) entry which is preliminary data.</text>
</comment>
<reference evidence="4 5" key="1">
    <citation type="submission" date="2019-10" db="EMBL/GenBank/DDBJ databases">
        <authorList>
            <person name="Palmer J.M."/>
        </authorList>
    </citation>
    <scope>NUCLEOTIDE SEQUENCE [LARGE SCALE GENOMIC DNA]</scope>
    <source>
        <strain evidence="4 5">TWF730</strain>
    </source>
</reference>
<dbReference type="CDD" id="cd00051">
    <property type="entry name" value="EFh"/>
    <property type="match status" value="1"/>
</dbReference>
<dbReference type="Pfam" id="PF13499">
    <property type="entry name" value="EF-hand_7"/>
    <property type="match status" value="1"/>
</dbReference>
<evidence type="ECO:0000259" key="3">
    <source>
        <dbReference type="PROSITE" id="PS50222"/>
    </source>
</evidence>
<dbReference type="FunFam" id="1.10.238.10:FF:000003">
    <property type="entry name" value="Calmodulin A"/>
    <property type="match status" value="1"/>
</dbReference>
<gene>
    <name evidence="4" type="ORF">TWF730_002584</name>
</gene>
<protein>
    <recommendedName>
        <fullName evidence="3">EF-hand domain-containing protein</fullName>
    </recommendedName>
</protein>
<sequence>MDTASAEEMKEAFNVFDKDGNGLVSPADLQHVMANLGNLTDTEVEDMIRESDKDGDGNINYK</sequence>
<evidence type="ECO:0000256" key="1">
    <source>
        <dbReference type="ARBA" id="ARBA00022737"/>
    </source>
</evidence>
<dbReference type="SUPFAM" id="SSF47473">
    <property type="entry name" value="EF-hand"/>
    <property type="match status" value="1"/>
</dbReference>
<dbReference type="InterPro" id="IPR011992">
    <property type="entry name" value="EF-hand-dom_pair"/>
</dbReference>
<evidence type="ECO:0000313" key="5">
    <source>
        <dbReference type="Proteomes" id="UP001373714"/>
    </source>
</evidence>
<keyword evidence="2" id="KW-0106">Calcium</keyword>
<dbReference type="PROSITE" id="PS50222">
    <property type="entry name" value="EF_HAND_2"/>
    <property type="match status" value="2"/>
</dbReference>
<dbReference type="GO" id="GO:0005509">
    <property type="term" value="F:calcium ion binding"/>
    <property type="evidence" value="ECO:0007669"/>
    <property type="project" value="InterPro"/>
</dbReference>
<dbReference type="EMBL" id="JAVHNS010000012">
    <property type="protein sequence ID" value="KAK6338521.1"/>
    <property type="molecule type" value="Genomic_DNA"/>
</dbReference>
<dbReference type="InterPro" id="IPR018247">
    <property type="entry name" value="EF_Hand_1_Ca_BS"/>
</dbReference>
<name>A0AAV9UB16_9PEZI</name>
<feature type="domain" description="EF-hand" evidence="3">
    <location>
        <begin position="41"/>
        <end position="62"/>
    </location>
</feature>
<dbReference type="AlphaFoldDB" id="A0AAV9UB16"/>
<organism evidence="4 5">
    <name type="scientific">Orbilia blumenaviensis</name>
    <dbReference type="NCBI Taxonomy" id="1796055"/>
    <lineage>
        <taxon>Eukaryota</taxon>
        <taxon>Fungi</taxon>
        <taxon>Dikarya</taxon>
        <taxon>Ascomycota</taxon>
        <taxon>Pezizomycotina</taxon>
        <taxon>Orbiliomycetes</taxon>
        <taxon>Orbiliales</taxon>
        <taxon>Orbiliaceae</taxon>
        <taxon>Orbilia</taxon>
    </lineage>
</organism>
<dbReference type="PROSITE" id="PS00018">
    <property type="entry name" value="EF_HAND_1"/>
    <property type="match status" value="1"/>
</dbReference>
<dbReference type="InterPro" id="IPR050145">
    <property type="entry name" value="Centrin_CML-like"/>
</dbReference>